<dbReference type="Pfam" id="PF04205">
    <property type="entry name" value="FMN_bind"/>
    <property type="match status" value="2"/>
</dbReference>
<accession>A8MIK6</accession>
<keyword evidence="2" id="KW-0732">Signal</keyword>
<dbReference type="Gene3D" id="3.90.1010.20">
    <property type="match status" value="2"/>
</dbReference>
<feature type="domain" description="FMN-binding" evidence="3">
    <location>
        <begin position="206"/>
        <end position="280"/>
    </location>
</feature>
<name>A8MIK6_ALKOO</name>
<dbReference type="AlphaFoldDB" id="A8MIK6"/>
<dbReference type="Proteomes" id="UP000000269">
    <property type="component" value="Chromosome"/>
</dbReference>
<evidence type="ECO:0000256" key="2">
    <source>
        <dbReference type="SAM" id="SignalP"/>
    </source>
</evidence>
<protein>
    <submittedName>
        <fullName evidence="4">FMN-binding domain protein</fullName>
    </submittedName>
</protein>
<feature type="region of interest" description="Disordered" evidence="1">
    <location>
        <begin position="123"/>
        <end position="200"/>
    </location>
</feature>
<sequence length="281" mass="30150">MKKKFALALVFALTMGVFAGCSKPAKEAATGKFTDGVYEGVGEGFKGNIKVSVKVENGNIKTIDLLEIEDTPGIGDEGAKEVIAKIIEKQSTEVEVKSGATVSSNGTMEAVEVALGLKEAKVAEKPAEAPKEEEVKEEEKKEEEVKEEEKKEEPKKEEPKKEEPKKEEPKKEEPKKEEPKKEEPKKEEPKAADGFKDGSYVGKAEGFYGNIEMKVTISGGKISDVTINKMDETEGIGDVAVKKIAENAKAKNTGDLDTISGATVSSTGAITAIKNALSQAK</sequence>
<dbReference type="eggNOG" id="COG3976">
    <property type="taxonomic scope" value="Bacteria"/>
</dbReference>
<dbReference type="EMBL" id="CP000853">
    <property type="protein sequence ID" value="ABW19638.1"/>
    <property type="molecule type" value="Genomic_DNA"/>
</dbReference>
<dbReference type="GO" id="GO:0010181">
    <property type="term" value="F:FMN binding"/>
    <property type="evidence" value="ECO:0007669"/>
    <property type="project" value="InterPro"/>
</dbReference>
<keyword evidence="5" id="KW-1185">Reference proteome</keyword>
<organism evidence="4 5">
    <name type="scientific">Alkaliphilus oremlandii (strain OhILAs)</name>
    <name type="common">Clostridium oremlandii (strain OhILAs)</name>
    <dbReference type="NCBI Taxonomy" id="350688"/>
    <lineage>
        <taxon>Bacteria</taxon>
        <taxon>Bacillati</taxon>
        <taxon>Bacillota</taxon>
        <taxon>Clostridia</taxon>
        <taxon>Peptostreptococcales</taxon>
        <taxon>Natronincolaceae</taxon>
        <taxon>Alkaliphilus</taxon>
    </lineage>
</organism>
<evidence type="ECO:0000313" key="5">
    <source>
        <dbReference type="Proteomes" id="UP000000269"/>
    </source>
</evidence>
<evidence type="ECO:0000259" key="3">
    <source>
        <dbReference type="SMART" id="SM00900"/>
    </source>
</evidence>
<gene>
    <name evidence="4" type="ordered locus">Clos_2102</name>
</gene>
<dbReference type="HOGENOM" id="CLU_989160_0_0_9"/>
<dbReference type="STRING" id="350688.Clos_2102"/>
<dbReference type="PROSITE" id="PS51257">
    <property type="entry name" value="PROKAR_LIPOPROTEIN"/>
    <property type="match status" value="1"/>
</dbReference>
<feature type="chain" id="PRO_5038366028" evidence="2">
    <location>
        <begin position="20"/>
        <end position="281"/>
    </location>
</feature>
<dbReference type="GO" id="GO:0016020">
    <property type="term" value="C:membrane"/>
    <property type="evidence" value="ECO:0007669"/>
    <property type="project" value="InterPro"/>
</dbReference>
<feature type="domain" description="FMN-binding" evidence="3">
    <location>
        <begin position="44"/>
        <end position="118"/>
    </location>
</feature>
<feature type="compositionally biased region" description="Basic and acidic residues" evidence="1">
    <location>
        <begin position="123"/>
        <end position="196"/>
    </location>
</feature>
<dbReference type="InterPro" id="IPR007329">
    <property type="entry name" value="FMN-bd"/>
</dbReference>
<proteinExistence type="predicted"/>
<dbReference type="SMART" id="SM00900">
    <property type="entry name" value="FMN_bind"/>
    <property type="match status" value="2"/>
</dbReference>
<dbReference type="eggNOG" id="COG3087">
    <property type="taxonomic scope" value="Bacteria"/>
</dbReference>
<feature type="signal peptide" evidence="2">
    <location>
        <begin position="1"/>
        <end position="19"/>
    </location>
</feature>
<dbReference type="KEGG" id="aoe:Clos_2102"/>
<evidence type="ECO:0000256" key="1">
    <source>
        <dbReference type="SAM" id="MobiDB-lite"/>
    </source>
</evidence>
<reference evidence="5" key="1">
    <citation type="submission" date="2007-10" db="EMBL/GenBank/DDBJ databases">
        <title>Complete genome of Alkaliphilus oremlandii OhILAs.</title>
        <authorList>
            <person name="Copeland A."/>
            <person name="Lucas S."/>
            <person name="Lapidus A."/>
            <person name="Barry K."/>
            <person name="Detter J.C."/>
            <person name="Glavina del Rio T."/>
            <person name="Hammon N."/>
            <person name="Israni S."/>
            <person name="Dalin E."/>
            <person name="Tice H."/>
            <person name="Pitluck S."/>
            <person name="Chain P."/>
            <person name="Malfatti S."/>
            <person name="Shin M."/>
            <person name="Vergez L."/>
            <person name="Schmutz J."/>
            <person name="Larimer F."/>
            <person name="Land M."/>
            <person name="Hauser L."/>
            <person name="Kyrpides N."/>
            <person name="Mikhailova N."/>
            <person name="Stolz J.F."/>
            <person name="Dawson A."/>
            <person name="Fisher E."/>
            <person name="Crable B."/>
            <person name="Perera E."/>
            <person name="Lisak J."/>
            <person name="Ranganathan M."/>
            <person name="Basu P."/>
            <person name="Richardson P."/>
        </authorList>
    </citation>
    <scope>NUCLEOTIDE SEQUENCE [LARGE SCALE GENOMIC DNA]</scope>
    <source>
        <strain evidence="5">OhILAs</strain>
    </source>
</reference>
<dbReference type="RefSeq" id="WP_012159947.1">
    <property type="nucleotide sequence ID" value="NC_009922.1"/>
</dbReference>
<evidence type="ECO:0000313" key="4">
    <source>
        <dbReference type="EMBL" id="ABW19638.1"/>
    </source>
</evidence>
<dbReference type="OrthoDB" id="9806398at2"/>